<evidence type="ECO:0000256" key="2">
    <source>
        <dbReference type="SAM" id="Phobius"/>
    </source>
</evidence>
<feature type="transmembrane region" description="Helical" evidence="2">
    <location>
        <begin position="329"/>
        <end position="358"/>
    </location>
</feature>
<feature type="transmembrane region" description="Helical" evidence="2">
    <location>
        <begin position="419"/>
        <end position="436"/>
    </location>
</feature>
<feature type="transmembrane region" description="Helical" evidence="2">
    <location>
        <begin position="545"/>
        <end position="563"/>
    </location>
</feature>
<dbReference type="RefSeq" id="WP_334253800.1">
    <property type="nucleotide sequence ID" value="NZ_JBAJJM010000005.1"/>
</dbReference>
<evidence type="ECO:0000313" key="5">
    <source>
        <dbReference type="Proteomes" id="UP001432017"/>
    </source>
</evidence>
<keyword evidence="2" id="KW-0472">Membrane</keyword>
<dbReference type="InterPro" id="IPR001623">
    <property type="entry name" value="DnaJ_domain"/>
</dbReference>
<feature type="transmembrane region" description="Helical" evidence="2">
    <location>
        <begin position="519"/>
        <end position="538"/>
    </location>
</feature>
<feature type="transmembrane region" description="Helical" evidence="2">
    <location>
        <begin position="442"/>
        <end position="461"/>
    </location>
</feature>
<gene>
    <name evidence="4" type="ORF">V6W77_03490</name>
</gene>
<feature type="domain" description="J" evidence="3">
    <location>
        <begin position="2"/>
        <end position="59"/>
    </location>
</feature>
<dbReference type="SUPFAM" id="SSF46565">
    <property type="entry name" value="Chaperone J-domain"/>
    <property type="match status" value="1"/>
</dbReference>
<dbReference type="Gene3D" id="1.10.287.110">
    <property type="entry name" value="DnaJ domain"/>
    <property type="match status" value="1"/>
</dbReference>
<reference evidence="4" key="1">
    <citation type="submission" date="2023-12" db="EMBL/GenBank/DDBJ databases">
        <title>Mannheima indologenes sp. nov. proposed for Clade V organisms of Mannheimia.</title>
        <authorList>
            <person name="Christensen H."/>
        </authorList>
    </citation>
    <scope>NUCLEOTIDE SEQUENCE</scope>
    <source>
        <strain evidence="4">M14.4</strain>
    </source>
</reference>
<keyword evidence="5" id="KW-1185">Reference proteome</keyword>
<evidence type="ECO:0000259" key="3">
    <source>
        <dbReference type="PROSITE" id="PS50076"/>
    </source>
</evidence>
<evidence type="ECO:0000313" key="4">
    <source>
        <dbReference type="EMBL" id="MEG9475338.1"/>
    </source>
</evidence>
<feature type="transmembrane region" description="Helical" evidence="2">
    <location>
        <begin position="488"/>
        <end position="507"/>
    </location>
</feature>
<accession>A0ABU7ZCX8</accession>
<proteinExistence type="predicted"/>
<feature type="transmembrane region" description="Helical" evidence="2">
    <location>
        <begin position="301"/>
        <end position="323"/>
    </location>
</feature>
<dbReference type="PROSITE" id="PS50076">
    <property type="entry name" value="DNAJ_2"/>
    <property type="match status" value="1"/>
</dbReference>
<protein>
    <recommendedName>
        <fullName evidence="3">J domain-containing protein</fullName>
    </recommendedName>
</protein>
<evidence type="ECO:0000256" key="1">
    <source>
        <dbReference type="ARBA" id="ARBA00023186"/>
    </source>
</evidence>
<keyword evidence="2" id="KW-0812">Transmembrane</keyword>
<feature type="transmembrane region" description="Helical" evidence="2">
    <location>
        <begin position="370"/>
        <end position="389"/>
    </location>
</feature>
<sequence length="577" mass="67257">MGCWAILGIDPTADEREIRRAYAKKLKITRPDDDPEGYQALREAYEQALRDAPFYTEDAEQAPLFPDLSMDNEQQAGENEVFFANSDILSLDPDFAENQAELTACELDMAEREPLVPQNDLAEQDDELYYSGEFIFHHIAELYQEAGEQGLLNEWDSIQEQLLARMAFGEQEGLAFNLFLFLKNNDIEHPIIWKQWSEYFGWLSDYHSADYIFADDRELLQSKLEAANQYLWGDRGYAPVKADITDHHFPLAQAFVNYLQKGGSRILALFYAMLITPTISQETNKPLRYHLMSKNKTLDWLYDYAFILRFFWPLILFGIVVFTRNENNILYITFSLALYSAVLLMFGLLMLAIISWVVKCLPRWLYQYRMIWELLSAFLLPFIIVGLAFFNEYRYIAFTSFVIWFVSYFTFIRQFNAKSIGCSIPLIIMMVMLAIPENLDPSVRSLALLGALLWLNANLFLEARFPNITQRMLDEIHQPFQQISYDKALLLLPVKILKSALLWLFFIPLNCGRFLEKSGGYATLVEIGLVALFGVLYLSQYSDLSYLLFYPISYLVYFNYKLLEKWVFKQLGFNYKT</sequence>
<feature type="transmembrane region" description="Helical" evidence="2">
    <location>
        <begin position="262"/>
        <end position="280"/>
    </location>
</feature>
<comment type="caution">
    <text evidence="4">The sequence shown here is derived from an EMBL/GenBank/DDBJ whole genome shotgun (WGS) entry which is preliminary data.</text>
</comment>
<dbReference type="CDD" id="cd06257">
    <property type="entry name" value="DnaJ"/>
    <property type="match status" value="1"/>
</dbReference>
<dbReference type="InterPro" id="IPR036869">
    <property type="entry name" value="J_dom_sf"/>
</dbReference>
<name>A0ABU7ZCX8_9PAST</name>
<dbReference type="EMBL" id="JBAJJM010000005">
    <property type="protein sequence ID" value="MEG9475338.1"/>
    <property type="molecule type" value="Genomic_DNA"/>
</dbReference>
<feature type="transmembrane region" description="Helical" evidence="2">
    <location>
        <begin position="395"/>
        <end position="412"/>
    </location>
</feature>
<organism evidence="4 5">
    <name type="scientific">Mannheimia indoligenes</name>
    <dbReference type="NCBI Taxonomy" id="3103145"/>
    <lineage>
        <taxon>Bacteria</taxon>
        <taxon>Pseudomonadati</taxon>
        <taxon>Pseudomonadota</taxon>
        <taxon>Gammaproteobacteria</taxon>
        <taxon>Pasteurellales</taxon>
        <taxon>Pasteurellaceae</taxon>
        <taxon>Mannheimia</taxon>
    </lineage>
</organism>
<dbReference type="Proteomes" id="UP001432017">
    <property type="component" value="Unassembled WGS sequence"/>
</dbReference>
<keyword evidence="2" id="KW-1133">Transmembrane helix</keyword>
<keyword evidence="1" id="KW-0143">Chaperone</keyword>